<evidence type="ECO:0000256" key="6">
    <source>
        <dbReference type="ARBA" id="ARBA00022840"/>
    </source>
</evidence>
<dbReference type="InterPro" id="IPR011009">
    <property type="entry name" value="Kinase-like_dom_sf"/>
</dbReference>
<dbReference type="EMBL" id="CP114040">
    <property type="protein sequence ID" value="WAS90993.1"/>
    <property type="molecule type" value="Genomic_DNA"/>
</dbReference>
<sequence>MKGHEQGGSFELEQMRRSLKQKLFQRTAAPLKIHRFVVLERLGEGAMGVVFSAYDPLLDRKVAIKLLRAYPGAGEDRKRRRLLREAQALAQLAHPNVVEIYEAGEHDGAVFLVMSFVRGRTLRAWFAEGPHPVEEVLRVLIAAGRGIAAAHAARIVHRDIKPENIMLGEDGQVRVLDFGLAALHTRDEERTSHDAAGPHESDAVGDDRTRTGLRLGTPAYMAPEQQAGAPADARSDQYSFCAVVHEALHGVRVGDTSASTAVTRAARPVPTWVVAVVERGLDSDPATRWPTMEALLAALAADPPAARRRWCARVFGVVALLALGGVLVTLLARGATAWSRQRAELELEARFSAIEPHLDRWSREGRLADARALLRELTERPEVRGTSARARAWLRQAARERAVGDREGTIESLAEVYLEGPDGLEQRVARRDLAELFGDDHDWYSMAAVLAAIDDGALRSDPALIDLAITSAAAGRDLARALELSREPVVSPRARALAPVLAALAATTATTQFGVGALGLDADGDGQREFLVRGEPAGGVAAFTLTRADPTLTPLHLPARAPPGLLPLASAPVAPGEPERVLGWDGEDGVVLSFETGAAREHLRWTEGTVVAGASADLDGDGLRELFVGTGPYSRRLLELRRAGAGWETASAYPRTHGSEITALLGADLDGDRIDELVVAAGPWRAYTVRVLRRPHGTDALELVDQRQLGHVTGLQTLDAPGQARRLVVLKGDRSANRRIFPASSPSGAPPGVYLFELADDALVQRAFLPAPRRLSHEAPLDLAGLHVGDLDGDGRDDIVVHVRRRVEWRDATEDALRPHAHGILIHRQLAEGDFESLLVGGIAPLAFAELDGDSAAELLVRDTAGDSRIYALGVGERAMPPIPGPLPTPAPDDPWAARAWSNAERLVQLGLRERAIAVLERSAEPSTSPAAAASLLRRAAELGELGRQYERSAVLYERAARSPEQREAALWAATRDYFRVGRFDDAARTAGELLHEGLLDPTRRRQLEQLRDLALESTAEPRRIAWTFDRSLAPAWRIVDPLALRRDPHEATLHVHAFADRGTIATLPISWDARQFTLELELELLRAEWSSGVRFELAPRGGEPGQAVELGLGAGGGGGIAEQRIHCKVPGSDRGKFFMPPGGSGVGLPPRRVVVRLDVLPLLGEWACVLTDADGHVQQERGALTVAPTPGDYELRIAGHAGRPEGTSAWMELALRRMTLIGVEITEPDPDDPQARLARALVEGDPVLALAAAADPRLDAGSTELGRGAALLELGRWDEAAALLAPRLGPEPSPESLHLLRTHRAAFAPLARAADPAEFPRLFWRAWSVAATHGVDDPQVDRALLEDLADVMICPEGHIITSMELGLLLARARASASAGRSGDAEADLSLALAAIAEGRVRGPIEGDGEHTELAAALSIEMADLAARAGRTSEARDHLRDALVRADDRLYVTALARRRPALAAWVEPGL</sequence>
<dbReference type="CDD" id="cd14014">
    <property type="entry name" value="STKc_PknB_like"/>
    <property type="match status" value="1"/>
</dbReference>
<dbReference type="GO" id="GO:0016301">
    <property type="term" value="F:kinase activity"/>
    <property type="evidence" value="ECO:0007669"/>
    <property type="project" value="UniProtKB-KW"/>
</dbReference>
<proteinExistence type="inferred from homology"/>
<keyword evidence="9" id="KW-0812">Transmembrane</keyword>
<evidence type="ECO:0000313" key="11">
    <source>
        <dbReference type="EMBL" id="WAS90993.1"/>
    </source>
</evidence>
<reference evidence="11" key="1">
    <citation type="submission" date="2022-11" db="EMBL/GenBank/DDBJ databases">
        <title>Minimal conservation of predation-associated metabolite biosynthetic gene clusters underscores biosynthetic potential of Myxococcota including descriptions for ten novel species: Archangium lansinium sp. nov., Myxococcus landrumus sp. nov., Nannocystis bai.</title>
        <authorList>
            <person name="Ahearne A."/>
            <person name="Stevens C."/>
            <person name="Dowd S."/>
        </authorList>
    </citation>
    <scope>NUCLEOTIDE SEQUENCE</scope>
    <source>
        <strain evidence="11">Fl3</strain>
    </source>
</reference>
<accession>A0ABY7GVK8</accession>
<dbReference type="EC" id="2.7.11.1" evidence="2"/>
<evidence type="ECO:0000256" key="8">
    <source>
        <dbReference type="SAM" id="MobiDB-lite"/>
    </source>
</evidence>
<gene>
    <name evidence="11" type="ORF">O0S08_32795</name>
</gene>
<dbReference type="SUPFAM" id="SSF56112">
    <property type="entry name" value="Protein kinase-like (PK-like)"/>
    <property type="match status" value="1"/>
</dbReference>
<keyword evidence="9" id="KW-1133">Transmembrane helix</keyword>
<dbReference type="PANTHER" id="PTHR43671:SF13">
    <property type="entry name" value="SERINE_THREONINE-PROTEIN KINASE NEK2"/>
    <property type="match status" value="1"/>
</dbReference>
<keyword evidence="4 7" id="KW-0547">Nucleotide-binding</keyword>
<dbReference type="SUPFAM" id="SSF69318">
    <property type="entry name" value="Integrin alpha N-terminal domain"/>
    <property type="match status" value="1"/>
</dbReference>
<comment type="similarity">
    <text evidence="1">Belongs to the protein kinase superfamily. NEK Ser/Thr protein kinase family. NIMA subfamily.</text>
</comment>
<evidence type="ECO:0000256" key="5">
    <source>
        <dbReference type="ARBA" id="ARBA00022777"/>
    </source>
</evidence>
<evidence type="ECO:0000256" key="2">
    <source>
        <dbReference type="ARBA" id="ARBA00012513"/>
    </source>
</evidence>
<dbReference type="Proteomes" id="UP001164459">
    <property type="component" value="Chromosome"/>
</dbReference>
<dbReference type="Gene3D" id="3.30.200.20">
    <property type="entry name" value="Phosphorylase Kinase, domain 1"/>
    <property type="match status" value="1"/>
</dbReference>
<evidence type="ECO:0000259" key="10">
    <source>
        <dbReference type="PROSITE" id="PS50011"/>
    </source>
</evidence>
<dbReference type="InterPro" id="IPR017441">
    <property type="entry name" value="Protein_kinase_ATP_BS"/>
</dbReference>
<dbReference type="SMART" id="SM00220">
    <property type="entry name" value="S_TKc"/>
    <property type="match status" value="1"/>
</dbReference>
<feature type="region of interest" description="Disordered" evidence="8">
    <location>
        <begin position="187"/>
        <end position="209"/>
    </location>
</feature>
<evidence type="ECO:0000256" key="1">
    <source>
        <dbReference type="ARBA" id="ARBA00010886"/>
    </source>
</evidence>
<keyword evidence="6 7" id="KW-0067">ATP-binding</keyword>
<feature type="domain" description="Protein kinase" evidence="10">
    <location>
        <begin position="36"/>
        <end position="300"/>
    </location>
</feature>
<dbReference type="InterPro" id="IPR028994">
    <property type="entry name" value="Integrin_alpha_N"/>
</dbReference>
<keyword evidence="9" id="KW-0472">Membrane</keyword>
<dbReference type="PROSITE" id="PS50011">
    <property type="entry name" value="PROTEIN_KINASE_DOM"/>
    <property type="match status" value="1"/>
</dbReference>
<dbReference type="PROSITE" id="PS00107">
    <property type="entry name" value="PROTEIN_KINASE_ATP"/>
    <property type="match status" value="1"/>
</dbReference>
<dbReference type="Pfam" id="PF00069">
    <property type="entry name" value="Pkinase"/>
    <property type="match status" value="1"/>
</dbReference>
<name>A0ABY7GVK8_9BACT</name>
<keyword evidence="3" id="KW-0808">Transferase</keyword>
<dbReference type="Gene3D" id="1.10.510.10">
    <property type="entry name" value="Transferase(Phosphotransferase) domain 1"/>
    <property type="match status" value="1"/>
</dbReference>
<dbReference type="PROSITE" id="PS00108">
    <property type="entry name" value="PROTEIN_KINASE_ST"/>
    <property type="match status" value="1"/>
</dbReference>
<feature type="binding site" evidence="7">
    <location>
        <position position="65"/>
    </location>
    <ligand>
        <name>ATP</name>
        <dbReference type="ChEBI" id="CHEBI:30616"/>
    </ligand>
</feature>
<protein>
    <recommendedName>
        <fullName evidence="2">non-specific serine/threonine protein kinase</fullName>
        <ecNumber evidence="2">2.7.11.1</ecNumber>
    </recommendedName>
</protein>
<dbReference type="InterPro" id="IPR008271">
    <property type="entry name" value="Ser/Thr_kinase_AS"/>
</dbReference>
<dbReference type="InterPro" id="IPR050660">
    <property type="entry name" value="NEK_Ser/Thr_kinase"/>
</dbReference>
<keyword evidence="12" id="KW-1185">Reference proteome</keyword>
<evidence type="ECO:0000256" key="4">
    <source>
        <dbReference type="ARBA" id="ARBA00022741"/>
    </source>
</evidence>
<evidence type="ECO:0000256" key="3">
    <source>
        <dbReference type="ARBA" id="ARBA00022679"/>
    </source>
</evidence>
<keyword evidence="5 11" id="KW-0418">Kinase</keyword>
<dbReference type="RefSeq" id="WP_269033333.1">
    <property type="nucleotide sequence ID" value="NZ_CP114040.1"/>
</dbReference>
<evidence type="ECO:0000256" key="9">
    <source>
        <dbReference type="SAM" id="Phobius"/>
    </source>
</evidence>
<feature type="transmembrane region" description="Helical" evidence="9">
    <location>
        <begin position="314"/>
        <end position="332"/>
    </location>
</feature>
<organism evidence="11 12">
    <name type="scientific">Nannocystis punicea</name>
    <dbReference type="NCBI Taxonomy" id="2995304"/>
    <lineage>
        <taxon>Bacteria</taxon>
        <taxon>Pseudomonadati</taxon>
        <taxon>Myxococcota</taxon>
        <taxon>Polyangia</taxon>
        <taxon>Nannocystales</taxon>
        <taxon>Nannocystaceae</taxon>
        <taxon>Nannocystis</taxon>
    </lineage>
</organism>
<dbReference type="PANTHER" id="PTHR43671">
    <property type="entry name" value="SERINE/THREONINE-PROTEIN KINASE NEK"/>
    <property type="match status" value="1"/>
</dbReference>
<evidence type="ECO:0000256" key="7">
    <source>
        <dbReference type="PROSITE-ProRule" id="PRU10141"/>
    </source>
</evidence>
<dbReference type="InterPro" id="IPR000719">
    <property type="entry name" value="Prot_kinase_dom"/>
</dbReference>
<evidence type="ECO:0000313" key="12">
    <source>
        <dbReference type="Proteomes" id="UP001164459"/>
    </source>
</evidence>